<evidence type="ECO:0000259" key="12">
    <source>
        <dbReference type="PROSITE" id="PS50109"/>
    </source>
</evidence>
<gene>
    <name evidence="16" type="ORF">D8779_06230</name>
</gene>
<evidence type="ECO:0000256" key="7">
    <source>
        <dbReference type="ARBA" id="ARBA00022777"/>
    </source>
</evidence>
<feature type="domain" description="CHASE" evidence="15">
    <location>
        <begin position="77"/>
        <end position="243"/>
    </location>
</feature>
<evidence type="ECO:0000259" key="15">
    <source>
        <dbReference type="PROSITE" id="PS50839"/>
    </source>
</evidence>
<evidence type="ECO:0000256" key="9">
    <source>
        <dbReference type="ARBA" id="ARBA00023012"/>
    </source>
</evidence>
<comment type="subcellular location">
    <subcellularLocation>
        <location evidence="2">Membrane</location>
    </subcellularLocation>
</comment>
<keyword evidence="17" id="KW-1185">Reference proteome</keyword>
<dbReference type="InterPro" id="IPR000700">
    <property type="entry name" value="PAS-assoc_C"/>
</dbReference>
<dbReference type="Proteomes" id="UP000307541">
    <property type="component" value="Unassembled WGS sequence"/>
</dbReference>
<evidence type="ECO:0000256" key="10">
    <source>
        <dbReference type="ARBA" id="ARBA00023136"/>
    </source>
</evidence>
<dbReference type="SMART" id="SM00086">
    <property type="entry name" value="PAC"/>
    <property type="match status" value="1"/>
</dbReference>
<dbReference type="PROSITE" id="PS50839">
    <property type="entry name" value="CHASE"/>
    <property type="match status" value="1"/>
</dbReference>
<dbReference type="Pfam" id="PF03924">
    <property type="entry name" value="CHASE"/>
    <property type="match status" value="1"/>
</dbReference>
<dbReference type="PANTHER" id="PTHR43047">
    <property type="entry name" value="TWO-COMPONENT HISTIDINE PROTEIN KINASE"/>
    <property type="match status" value="1"/>
</dbReference>
<dbReference type="Pfam" id="PF02518">
    <property type="entry name" value="HATPase_c"/>
    <property type="match status" value="1"/>
</dbReference>
<dbReference type="AlphaFoldDB" id="A0A4T2A008"/>
<evidence type="ECO:0000256" key="1">
    <source>
        <dbReference type="ARBA" id="ARBA00000085"/>
    </source>
</evidence>
<dbReference type="InterPro" id="IPR011006">
    <property type="entry name" value="CheY-like_superfamily"/>
</dbReference>
<dbReference type="CDD" id="cd00130">
    <property type="entry name" value="PAS"/>
    <property type="match status" value="1"/>
</dbReference>
<evidence type="ECO:0000259" key="14">
    <source>
        <dbReference type="PROSITE" id="PS50113"/>
    </source>
</evidence>
<evidence type="ECO:0000259" key="13">
    <source>
        <dbReference type="PROSITE" id="PS50110"/>
    </source>
</evidence>
<dbReference type="SUPFAM" id="SSF55785">
    <property type="entry name" value="PYP-like sensor domain (PAS domain)"/>
    <property type="match status" value="1"/>
</dbReference>
<evidence type="ECO:0000256" key="2">
    <source>
        <dbReference type="ARBA" id="ARBA00004370"/>
    </source>
</evidence>
<dbReference type="SMART" id="SM01079">
    <property type="entry name" value="CHASE"/>
    <property type="match status" value="1"/>
</dbReference>
<dbReference type="InterPro" id="IPR042240">
    <property type="entry name" value="CHASE_sf"/>
</dbReference>
<dbReference type="GO" id="GO:0000155">
    <property type="term" value="F:phosphorelay sensor kinase activity"/>
    <property type="evidence" value="ECO:0007669"/>
    <property type="project" value="InterPro"/>
</dbReference>
<dbReference type="Pfam" id="PF00512">
    <property type="entry name" value="HisKA"/>
    <property type="match status" value="1"/>
</dbReference>
<dbReference type="Pfam" id="PF00072">
    <property type="entry name" value="Response_reg"/>
    <property type="match status" value="2"/>
</dbReference>
<dbReference type="InterPro" id="IPR000014">
    <property type="entry name" value="PAS"/>
</dbReference>
<feature type="domain" description="Histidine kinase" evidence="12">
    <location>
        <begin position="491"/>
        <end position="709"/>
    </location>
</feature>
<dbReference type="CDD" id="cd16922">
    <property type="entry name" value="HATPase_EvgS-ArcB-TorS-like"/>
    <property type="match status" value="1"/>
</dbReference>
<dbReference type="SUPFAM" id="SSF47384">
    <property type="entry name" value="Homodimeric domain of signal transducing histidine kinase"/>
    <property type="match status" value="1"/>
</dbReference>
<evidence type="ECO:0000256" key="4">
    <source>
        <dbReference type="ARBA" id="ARBA00022553"/>
    </source>
</evidence>
<sequence length="963" mass="106821">MKRIIKPLQARPRLLPLLVLLCSCIATLFAWYSLRQSQQAAAELHFQQLSVEVLEAIEKRMGNHQQILLGGASLFEASEAVSREEWQRYIQRLELSSNYPGIQGVGYSQVIRAHQLAEFEAARRAEGFLNFAVRPPGPRELYTSILYLEPFSGRNLAAFGYDMFSEPVRQAAMLKAARSGQAQLSGRVTLVQETHGPVQAGLLMYVPIYEPGSPLRSEQERLQALQGFVYSPYRVNDLMSGILDGRELELDFALFAGPQLDPEQRLYLSHPRLEQTEAPPSQAQLQLFGQTWTAAFYAQPGYYASFQQGQSSLLILGGAISLLLFFLARTLAIGQQQALALAHDMTAQLRAQQDELRRSDARLNRVLQGGHDGWWDLDMTRRSFFASARAWQMLGYPDEGPQPPLGSLQQLVHPDDLRALQHQLQPPPGQQEHHLNHECRLLRQDGQSLTVLLRALVQCTSEGQVLRISGTAMDLTEQKRIEQLKNDFVSTVSHELRTPLTSIAGSLGLINGGAFGAVPEAMRPMLKIAQQNSQRLGHLINDLLDMDKLAAGKLNFELGRLDLEEQLHESLQANQSYANQHEVELILDTTLPATIRADAMRLQQVLANFLSNAIKFSCPGSQVHLHSTLRNGRVRISVSDQGRGIPEHFRGHIFQKFSQAESGDQRQKGGSGLGLAISKELIERMGGQVGFDSKEGQGSTFWFELPVLADNLPALSRQQPSILVVEDEEDISHLLQLLLQRAGYRVLQAHSLAQARQLLASEVIAAITLDLRLPDGNGLQLIKELRQDPACQGLPILVISAASEQGRLTLQGGLQGIDWLDKPIDPRRLLTSLHQSLKGLTDRPRVLHVEDDADLQRVIAEQGRPLADFIAASNLAEARNHLAAGGLDLVLLDIELPDGNGLELIEEIHRLYPGLPVVILSAAELSTEQLNRVEAALAKSRTDTQHFLDVLARLLPTKESHHA</sequence>
<dbReference type="InterPro" id="IPR036890">
    <property type="entry name" value="HATPase_C_sf"/>
</dbReference>
<dbReference type="PROSITE" id="PS51257">
    <property type="entry name" value="PROKAR_LIPOPROTEIN"/>
    <property type="match status" value="1"/>
</dbReference>
<dbReference type="InterPro" id="IPR013655">
    <property type="entry name" value="PAS_fold_3"/>
</dbReference>
<dbReference type="GO" id="GO:0009927">
    <property type="term" value="F:histidine phosphotransfer kinase activity"/>
    <property type="evidence" value="ECO:0007669"/>
    <property type="project" value="TreeGrafter"/>
</dbReference>
<feature type="domain" description="Response regulatory" evidence="13">
    <location>
        <begin position="845"/>
        <end position="954"/>
    </location>
</feature>
<dbReference type="Pfam" id="PF08447">
    <property type="entry name" value="PAS_3"/>
    <property type="match status" value="1"/>
</dbReference>
<dbReference type="SUPFAM" id="SSF55874">
    <property type="entry name" value="ATPase domain of HSP90 chaperone/DNA topoisomerase II/histidine kinase"/>
    <property type="match status" value="1"/>
</dbReference>
<dbReference type="FunFam" id="3.30.565.10:FF:000010">
    <property type="entry name" value="Sensor histidine kinase RcsC"/>
    <property type="match status" value="1"/>
</dbReference>
<dbReference type="PANTHER" id="PTHR43047:SF72">
    <property type="entry name" value="OSMOSENSING HISTIDINE PROTEIN KINASE SLN1"/>
    <property type="match status" value="1"/>
</dbReference>
<dbReference type="Gene3D" id="3.40.50.2300">
    <property type="match status" value="2"/>
</dbReference>
<dbReference type="FunFam" id="1.10.287.130:FF:000001">
    <property type="entry name" value="Two-component sensor histidine kinase"/>
    <property type="match status" value="1"/>
</dbReference>
<dbReference type="PROSITE" id="PS50113">
    <property type="entry name" value="PAC"/>
    <property type="match status" value="1"/>
</dbReference>
<dbReference type="InterPro" id="IPR001789">
    <property type="entry name" value="Sig_transdc_resp-reg_receiver"/>
</dbReference>
<dbReference type="InterPro" id="IPR001610">
    <property type="entry name" value="PAC"/>
</dbReference>
<keyword evidence="8" id="KW-1133">Transmembrane helix</keyword>
<protein>
    <recommendedName>
        <fullName evidence="3">histidine kinase</fullName>
        <ecNumber evidence="3">2.7.13.3</ecNumber>
    </recommendedName>
</protein>
<dbReference type="Gene3D" id="2.10.70.100">
    <property type="match status" value="1"/>
</dbReference>
<evidence type="ECO:0000256" key="6">
    <source>
        <dbReference type="ARBA" id="ARBA00022692"/>
    </source>
</evidence>
<dbReference type="SMART" id="SM00448">
    <property type="entry name" value="REC"/>
    <property type="match status" value="2"/>
</dbReference>
<proteinExistence type="predicted"/>
<organism evidence="16 17">
    <name type="scientific">Pseudomonas leptonychotis</name>
    <dbReference type="NCBI Taxonomy" id="2448482"/>
    <lineage>
        <taxon>Bacteria</taxon>
        <taxon>Pseudomonadati</taxon>
        <taxon>Pseudomonadota</taxon>
        <taxon>Gammaproteobacteria</taxon>
        <taxon>Pseudomonadales</taxon>
        <taxon>Pseudomonadaceae</taxon>
        <taxon>Pseudomonas</taxon>
    </lineage>
</organism>
<dbReference type="SMART" id="SM00388">
    <property type="entry name" value="HisKA"/>
    <property type="match status" value="1"/>
</dbReference>
<dbReference type="PROSITE" id="PS50109">
    <property type="entry name" value="HIS_KIN"/>
    <property type="match status" value="1"/>
</dbReference>
<dbReference type="SMART" id="SM00387">
    <property type="entry name" value="HATPase_c"/>
    <property type="match status" value="1"/>
</dbReference>
<keyword evidence="6" id="KW-0812">Transmembrane</keyword>
<accession>A0A4T2A008</accession>
<dbReference type="SUPFAM" id="SSF52172">
    <property type="entry name" value="CheY-like"/>
    <property type="match status" value="2"/>
</dbReference>
<feature type="domain" description="Response regulatory" evidence="13">
    <location>
        <begin position="721"/>
        <end position="837"/>
    </location>
</feature>
<feature type="modified residue" description="4-aspartylphosphate" evidence="11">
    <location>
        <position position="770"/>
    </location>
</feature>
<keyword evidence="4 11" id="KW-0597">Phosphoprotein</keyword>
<feature type="domain" description="PAC" evidence="14">
    <location>
        <begin position="435"/>
        <end position="487"/>
    </location>
</feature>
<dbReference type="CDD" id="cd00082">
    <property type="entry name" value="HisKA"/>
    <property type="match status" value="1"/>
</dbReference>
<dbReference type="InterPro" id="IPR006189">
    <property type="entry name" value="CHASE_dom"/>
</dbReference>
<name>A0A4T2A008_9PSED</name>
<evidence type="ECO:0000313" key="16">
    <source>
        <dbReference type="EMBL" id="TIH10283.1"/>
    </source>
</evidence>
<dbReference type="InterPro" id="IPR036097">
    <property type="entry name" value="HisK_dim/P_sf"/>
</dbReference>
<dbReference type="CDD" id="cd00156">
    <property type="entry name" value="REC"/>
    <property type="match status" value="1"/>
</dbReference>
<dbReference type="Gene3D" id="1.10.287.130">
    <property type="match status" value="1"/>
</dbReference>
<dbReference type="RefSeq" id="WP_136663574.1">
    <property type="nucleotide sequence ID" value="NZ_RFLV01000001.1"/>
</dbReference>
<dbReference type="PROSITE" id="PS50110">
    <property type="entry name" value="RESPONSE_REGULATORY"/>
    <property type="match status" value="2"/>
</dbReference>
<dbReference type="InterPro" id="IPR035965">
    <property type="entry name" value="PAS-like_dom_sf"/>
</dbReference>
<dbReference type="InterPro" id="IPR005467">
    <property type="entry name" value="His_kinase_dom"/>
</dbReference>
<feature type="modified residue" description="4-aspartylphosphate" evidence="11">
    <location>
        <position position="893"/>
    </location>
</feature>
<evidence type="ECO:0000256" key="11">
    <source>
        <dbReference type="PROSITE-ProRule" id="PRU00169"/>
    </source>
</evidence>
<dbReference type="InterPro" id="IPR003594">
    <property type="entry name" value="HATPase_dom"/>
</dbReference>
<keyword evidence="7" id="KW-0418">Kinase</keyword>
<keyword evidence="5" id="KW-0808">Transferase</keyword>
<evidence type="ECO:0000256" key="3">
    <source>
        <dbReference type="ARBA" id="ARBA00012438"/>
    </source>
</evidence>
<keyword evidence="9" id="KW-0902">Two-component regulatory system</keyword>
<dbReference type="Gene3D" id="3.30.450.20">
    <property type="entry name" value="PAS domain"/>
    <property type="match status" value="1"/>
</dbReference>
<reference evidence="16 17" key="1">
    <citation type="submission" date="2018-10" db="EMBL/GenBank/DDBJ databases">
        <title>Pseudomonas leptonychotis sp. nov., isolated from Weddell seals in Antarctica.</title>
        <authorList>
            <person name="Novakova D."/>
            <person name="Svec P."/>
            <person name="Kralova S."/>
            <person name="Kristofova L."/>
            <person name="Zeman M."/>
            <person name="Pantucek R."/>
            <person name="Maslanova I."/>
            <person name="Sedlacek I."/>
        </authorList>
    </citation>
    <scope>NUCLEOTIDE SEQUENCE [LARGE SCALE GENOMIC DNA]</scope>
    <source>
        <strain evidence="16 17">CCM 8849</strain>
    </source>
</reference>
<evidence type="ECO:0000256" key="5">
    <source>
        <dbReference type="ARBA" id="ARBA00022679"/>
    </source>
</evidence>
<dbReference type="InterPro" id="IPR003661">
    <property type="entry name" value="HisK_dim/P_dom"/>
</dbReference>
<comment type="catalytic activity">
    <reaction evidence="1">
        <text>ATP + protein L-histidine = ADP + protein N-phospho-L-histidine.</text>
        <dbReference type="EC" id="2.7.13.3"/>
    </reaction>
</comment>
<dbReference type="SMART" id="SM00091">
    <property type="entry name" value="PAS"/>
    <property type="match status" value="1"/>
</dbReference>
<dbReference type="PRINTS" id="PR00344">
    <property type="entry name" value="BCTRLSENSOR"/>
</dbReference>
<dbReference type="InterPro" id="IPR004358">
    <property type="entry name" value="Sig_transdc_His_kin-like_C"/>
</dbReference>
<dbReference type="CDD" id="cd17574">
    <property type="entry name" value="REC_OmpR"/>
    <property type="match status" value="1"/>
</dbReference>
<dbReference type="EMBL" id="RFLV01000001">
    <property type="protein sequence ID" value="TIH10283.1"/>
    <property type="molecule type" value="Genomic_DNA"/>
</dbReference>
<comment type="caution">
    <text evidence="16">The sequence shown here is derived from an EMBL/GenBank/DDBJ whole genome shotgun (WGS) entry which is preliminary data.</text>
</comment>
<dbReference type="Gene3D" id="3.30.565.10">
    <property type="entry name" value="Histidine kinase-like ATPase, C-terminal domain"/>
    <property type="match status" value="1"/>
</dbReference>
<dbReference type="Gene3D" id="3.30.450.350">
    <property type="entry name" value="CHASE domain"/>
    <property type="match status" value="1"/>
</dbReference>
<dbReference type="EC" id="2.7.13.3" evidence="3"/>
<evidence type="ECO:0000256" key="8">
    <source>
        <dbReference type="ARBA" id="ARBA00022989"/>
    </source>
</evidence>
<dbReference type="OrthoDB" id="9810730at2"/>
<evidence type="ECO:0000313" key="17">
    <source>
        <dbReference type="Proteomes" id="UP000307541"/>
    </source>
</evidence>
<dbReference type="GO" id="GO:0005886">
    <property type="term" value="C:plasma membrane"/>
    <property type="evidence" value="ECO:0007669"/>
    <property type="project" value="TreeGrafter"/>
</dbReference>
<keyword evidence="10" id="KW-0472">Membrane</keyword>